<protein>
    <submittedName>
        <fullName evidence="1">Uncharacterized protein</fullName>
    </submittedName>
</protein>
<gene>
    <name evidence="1" type="ORF">AAE02nite_05520</name>
</gene>
<sequence length="134" mass="15630">MKKDIDFEPVEGVSIAIATSKDEFGQPIWNVYLLNNNNDYLDNVLVTSKGYGTFQDEEIKTSVLRHMFEQIEPKSFVKIEPIDPGIFHIYNEYWISYYIGRKIYDKKFIFVPDSIVESNLIDIGMLNMRGVLHN</sequence>
<proteinExistence type="predicted"/>
<organism evidence="1 2">
    <name type="scientific">Adhaeribacter aerolatus</name>
    <dbReference type="NCBI Taxonomy" id="670289"/>
    <lineage>
        <taxon>Bacteria</taxon>
        <taxon>Pseudomonadati</taxon>
        <taxon>Bacteroidota</taxon>
        <taxon>Cytophagia</taxon>
        <taxon>Cytophagales</taxon>
        <taxon>Hymenobacteraceae</taxon>
        <taxon>Adhaeribacter</taxon>
    </lineage>
</organism>
<dbReference type="EMBL" id="BJYS01000002">
    <property type="protein sequence ID" value="GEO02888.1"/>
    <property type="molecule type" value="Genomic_DNA"/>
</dbReference>
<dbReference type="Proteomes" id="UP000321532">
    <property type="component" value="Unassembled WGS sequence"/>
</dbReference>
<evidence type="ECO:0000313" key="1">
    <source>
        <dbReference type="EMBL" id="GEO02888.1"/>
    </source>
</evidence>
<accession>A0A512AT66</accession>
<evidence type="ECO:0000313" key="2">
    <source>
        <dbReference type="Proteomes" id="UP000321532"/>
    </source>
</evidence>
<keyword evidence="2" id="KW-1185">Reference proteome</keyword>
<reference evidence="1 2" key="1">
    <citation type="submission" date="2019-07" db="EMBL/GenBank/DDBJ databases">
        <title>Whole genome shotgun sequence of Adhaeribacter aerolatus NBRC 106133.</title>
        <authorList>
            <person name="Hosoyama A."/>
            <person name="Uohara A."/>
            <person name="Ohji S."/>
            <person name="Ichikawa N."/>
        </authorList>
    </citation>
    <scope>NUCLEOTIDE SEQUENCE [LARGE SCALE GENOMIC DNA]</scope>
    <source>
        <strain evidence="1 2">NBRC 106133</strain>
    </source>
</reference>
<comment type="caution">
    <text evidence="1">The sequence shown here is derived from an EMBL/GenBank/DDBJ whole genome shotgun (WGS) entry which is preliminary data.</text>
</comment>
<dbReference type="AlphaFoldDB" id="A0A512AT66"/>
<name>A0A512AT66_9BACT</name>
<dbReference type="RefSeq" id="WP_146894923.1">
    <property type="nucleotide sequence ID" value="NZ_BJYS01000002.1"/>
</dbReference>
<dbReference type="OrthoDB" id="953239at2"/>